<name>J0WN79_AURST</name>
<organism evidence="2 3">
    <name type="scientific">Auricularia subglabra (strain TFB-10046 / SS5)</name>
    <name type="common">White-rot fungus</name>
    <name type="synonym">Auricularia delicata (strain TFB10046)</name>
    <dbReference type="NCBI Taxonomy" id="717982"/>
    <lineage>
        <taxon>Eukaryota</taxon>
        <taxon>Fungi</taxon>
        <taxon>Dikarya</taxon>
        <taxon>Basidiomycota</taxon>
        <taxon>Agaricomycotina</taxon>
        <taxon>Agaricomycetes</taxon>
        <taxon>Auriculariales</taxon>
        <taxon>Auriculariaceae</taxon>
        <taxon>Auricularia</taxon>
    </lineage>
</organism>
<dbReference type="AlphaFoldDB" id="J0WN79"/>
<feature type="compositionally biased region" description="Acidic residues" evidence="1">
    <location>
        <begin position="931"/>
        <end position="951"/>
    </location>
</feature>
<reference evidence="3" key="1">
    <citation type="journal article" date="2012" name="Science">
        <title>The Paleozoic origin of enzymatic lignin decomposition reconstructed from 31 fungal genomes.</title>
        <authorList>
            <person name="Floudas D."/>
            <person name="Binder M."/>
            <person name="Riley R."/>
            <person name="Barry K."/>
            <person name="Blanchette R.A."/>
            <person name="Henrissat B."/>
            <person name="Martinez A.T."/>
            <person name="Otillar R."/>
            <person name="Spatafora J.W."/>
            <person name="Yadav J.S."/>
            <person name="Aerts A."/>
            <person name="Benoit I."/>
            <person name="Boyd A."/>
            <person name="Carlson A."/>
            <person name="Copeland A."/>
            <person name="Coutinho P.M."/>
            <person name="de Vries R.P."/>
            <person name="Ferreira P."/>
            <person name="Findley K."/>
            <person name="Foster B."/>
            <person name="Gaskell J."/>
            <person name="Glotzer D."/>
            <person name="Gorecki P."/>
            <person name="Heitman J."/>
            <person name="Hesse C."/>
            <person name="Hori C."/>
            <person name="Igarashi K."/>
            <person name="Jurgens J.A."/>
            <person name="Kallen N."/>
            <person name="Kersten P."/>
            <person name="Kohler A."/>
            <person name="Kuees U."/>
            <person name="Kumar T.K.A."/>
            <person name="Kuo A."/>
            <person name="LaButti K."/>
            <person name="Larrondo L.F."/>
            <person name="Lindquist E."/>
            <person name="Ling A."/>
            <person name="Lombard V."/>
            <person name="Lucas S."/>
            <person name="Lundell T."/>
            <person name="Martin R."/>
            <person name="McLaughlin D.J."/>
            <person name="Morgenstern I."/>
            <person name="Morin E."/>
            <person name="Murat C."/>
            <person name="Nagy L.G."/>
            <person name="Nolan M."/>
            <person name="Ohm R.A."/>
            <person name="Patyshakuliyeva A."/>
            <person name="Rokas A."/>
            <person name="Ruiz-Duenas F.J."/>
            <person name="Sabat G."/>
            <person name="Salamov A."/>
            <person name="Samejima M."/>
            <person name="Schmutz J."/>
            <person name="Slot J.C."/>
            <person name="St John F."/>
            <person name="Stenlid J."/>
            <person name="Sun H."/>
            <person name="Sun S."/>
            <person name="Syed K."/>
            <person name="Tsang A."/>
            <person name="Wiebenga A."/>
            <person name="Young D."/>
            <person name="Pisabarro A."/>
            <person name="Eastwood D.C."/>
            <person name="Martin F."/>
            <person name="Cullen D."/>
            <person name="Grigoriev I.V."/>
            <person name="Hibbett D.S."/>
        </authorList>
    </citation>
    <scope>NUCLEOTIDE SEQUENCE [LARGE SCALE GENOMIC DNA]</scope>
    <source>
        <strain evidence="3">TFB10046</strain>
    </source>
</reference>
<dbReference type="eggNOG" id="ENOG502QRH7">
    <property type="taxonomic scope" value="Eukaryota"/>
</dbReference>
<feature type="region of interest" description="Disordered" evidence="1">
    <location>
        <begin position="1"/>
        <end position="51"/>
    </location>
</feature>
<feature type="compositionally biased region" description="Polar residues" evidence="1">
    <location>
        <begin position="30"/>
        <end position="40"/>
    </location>
</feature>
<feature type="compositionally biased region" description="Pro residues" evidence="1">
    <location>
        <begin position="559"/>
        <end position="574"/>
    </location>
</feature>
<feature type="compositionally biased region" description="Basic and acidic residues" evidence="1">
    <location>
        <begin position="507"/>
        <end position="545"/>
    </location>
</feature>
<feature type="compositionally biased region" description="Polar residues" evidence="1">
    <location>
        <begin position="617"/>
        <end position="626"/>
    </location>
</feature>
<keyword evidence="3" id="KW-1185">Reference proteome</keyword>
<sequence length="1091" mass="117787">MSAPRHAGRSPAVEPPQPSAQEGLAEASQAPVSTPVQSSEPPLAQPFIVNVPRVSIPVVSTPVVTTRSGNVVKKKPYVPKPRKRRAPEPAPEAELPGAFPAPLSPLSALTDTPLRREELASRVTSPLERGSDPEHSKSSQESPRDSPLHRSDSTSQHHDSFEFSRDSFSQSREADNVLLNSPGTFGQSTPIVVATVFATPADFTPTEHTPVQTPVDPIGLGLPDSGSEQEDPWTGFGDKIADAKTAIQEAEQSTPGRPPIVGQVMGKLAASSLDVFDLLSESMKQQNLFLRDLGYAFRSEVDEHADRNTVDILNELTTVFNALTHEQSSVRLASFEQVTTILSLLSHSDNGFLSRLDAIQKILQKVHDAQQTASALVTQLEQKSTYETAVAIDNGVKDLRDALDAQQVRTEFIISALEKRLDMATEEIKETSARHLLEVYNALESSANARAHAMFDALVRDLKPTEKAEKCCSCDNSKLDSLFERLVDVERAILERNGLECPCLFGRPHEPRESPDDKDGPWKRDSPPHIHHRPQDETLGHEKPEPQSFFIDASSPTRPMVPGPPTTTDPPQAAPPHVHFPSPPVTGMAPAPGYPTPAAFPSFFTNFFGQQPPPLSSHVQPPSSFGQPPPTAAAPPPTAAAPPPTAAAPLPKAAAPPPTAAAPPRAEAMPPPVSPHLPVQPQMPAPGPVPAAHDATGTPAPAYASQGPPYGPPPPLGGGGGVPPPPPPSGPGAFPANDADPWRASQGSTWSTGRGAGQVYPKMRVPFDHLLANLPMLLAGEAREWITTLAPETRESYTTWEEWSDALRMEFREANYLAKKGQELRQVLIDLEPSLVKKSPPAQRDRPDSQRRSGQPRFRPNNARETSTTTAPTASRSAAPDSKPRTHAPASSQTNQRRFAPGSGAGAKAGQSAARANDSRPAKTFLADPQPQDDVDETEEDEVNYVDDDEASEHSSDAYDSDEGVHFAESYAVTTRSSVRVPPTFTESTNEPAYEVDVSDRPGSTNRWLWFVSHPMFLSRAREWRSPEANSSEMRSDSDRHSNNLSEFELITWRAPCRSGLAYLEPSPGPSVKPGSARPEDGRLTASGRAY</sequence>
<feature type="compositionally biased region" description="Pro residues" evidence="1">
    <location>
        <begin position="627"/>
        <end position="646"/>
    </location>
</feature>
<evidence type="ECO:0000313" key="2">
    <source>
        <dbReference type="EMBL" id="EJD33300.1"/>
    </source>
</evidence>
<feature type="compositionally biased region" description="Low complexity" evidence="1">
    <location>
        <begin position="92"/>
        <end position="101"/>
    </location>
</feature>
<protein>
    <submittedName>
        <fullName evidence="2">Uncharacterized protein</fullName>
    </submittedName>
</protein>
<feature type="compositionally biased region" description="Pro residues" evidence="1">
    <location>
        <begin position="709"/>
        <end position="730"/>
    </location>
</feature>
<dbReference type="OrthoDB" id="3240346at2759"/>
<dbReference type="InParanoid" id="J0WN79"/>
<feature type="region of interest" description="Disordered" evidence="1">
    <location>
        <begin position="835"/>
        <end position="964"/>
    </location>
</feature>
<feature type="compositionally biased region" description="Basic residues" evidence="1">
    <location>
        <begin position="72"/>
        <end position="85"/>
    </location>
</feature>
<evidence type="ECO:0000256" key="1">
    <source>
        <dbReference type="SAM" id="MobiDB-lite"/>
    </source>
</evidence>
<gene>
    <name evidence="2" type="ORF">AURDEDRAFT_131764</name>
</gene>
<feature type="region of interest" description="Disordered" evidence="1">
    <location>
        <begin position="1064"/>
        <end position="1091"/>
    </location>
</feature>
<feature type="compositionally biased region" description="Low complexity" evidence="1">
    <location>
        <begin position="900"/>
        <end position="916"/>
    </location>
</feature>
<proteinExistence type="predicted"/>
<feature type="compositionally biased region" description="Low complexity" evidence="1">
    <location>
        <begin position="863"/>
        <end position="880"/>
    </location>
</feature>
<dbReference type="EMBL" id="JH688314">
    <property type="protein sequence ID" value="EJD33300.1"/>
    <property type="molecule type" value="Genomic_DNA"/>
</dbReference>
<dbReference type="Proteomes" id="UP000006514">
    <property type="component" value="Unassembled WGS sequence"/>
</dbReference>
<feature type="compositionally biased region" description="Low complexity" evidence="1">
    <location>
        <begin position="699"/>
        <end position="708"/>
    </location>
</feature>
<feature type="region of interest" description="Disordered" evidence="1">
    <location>
        <begin position="504"/>
        <end position="758"/>
    </location>
</feature>
<dbReference type="KEGG" id="adl:AURDEDRAFT_131764"/>
<evidence type="ECO:0000313" key="3">
    <source>
        <dbReference type="Proteomes" id="UP000006514"/>
    </source>
</evidence>
<accession>J0WN79</accession>
<feature type="compositionally biased region" description="Basic and acidic residues" evidence="1">
    <location>
        <begin position="129"/>
        <end position="165"/>
    </location>
</feature>
<feature type="region of interest" description="Disordered" evidence="1">
    <location>
        <begin position="63"/>
        <end position="168"/>
    </location>
</feature>